<evidence type="ECO:0000313" key="1">
    <source>
        <dbReference type="EMBL" id="RCK60546.1"/>
    </source>
</evidence>
<gene>
    <name evidence="1" type="ORF">Cantr_08086</name>
</gene>
<accession>A0A367Y3T0</accession>
<name>A0A367Y3T0_9ASCO</name>
<organism evidence="1 2">
    <name type="scientific">Candida viswanathii</name>
    <dbReference type="NCBI Taxonomy" id="5486"/>
    <lineage>
        <taxon>Eukaryota</taxon>
        <taxon>Fungi</taxon>
        <taxon>Dikarya</taxon>
        <taxon>Ascomycota</taxon>
        <taxon>Saccharomycotina</taxon>
        <taxon>Pichiomycetes</taxon>
        <taxon>Debaryomycetaceae</taxon>
        <taxon>Candida/Lodderomyces clade</taxon>
        <taxon>Candida</taxon>
    </lineage>
</organism>
<dbReference type="AlphaFoldDB" id="A0A367Y3T0"/>
<comment type="caution">
    <text evidence="1">The sequence shown here is derived from an EMBL/GenBank/DDBJ whole genome shotgun (WGS) entry which is preliminary data.</text>
</comment>
<dbReference type="STRING" id="5486.A0A367Y3T0"/>
<sequence length="648" mass="75308">MNVLRRFQSTSTRAALQKSIETLTLRVKDEQARNSGALLKCIDLLIDKHQPVLLEKLDINSNTTDPFRVQQEIWDKLRAMKPGPKDPNTELRENLMKDNQVLPTKEYRDFVRALYPLNSSTPKRRIFDSEVKYFDFVSNSKKFFNVDYEELYKRYQALPFPAPRHMTHEDLQELISKFVLRHKHYANLNVIEGCVIKEQNDKAVRVINSKIEQRDAYREQCSWIIKDIKQSNLPVSRKEQIRLIYLSYFKDRQGVTKFVEDRAEELNYPEFTWNEYLEILARLGERDDILGILLFLATRHDKFDVIEDILWRVGLGGLVGVQNIKASIKLGHVSFNHLVVYFTHYIERPGYATFLANTINYITENVPVMSVDTINTVMSSLIDLGYLKEAQELFEMAFFQDLSVEYDVENSESLLYRGSTSEDIAVLGDWLTVYGNLKEITQDKEIIYKLEPTETSFVGFIDGYCNLSEYKQVKQMVHIMDNIAKQPLSTRVYTRIFAGFLKRKGFRGWTLDEYIAVLTRLIADIDAKEAPAGYFKKLVNEGSVKVFDTEKLLAQRQTALAYEGLNLLRLSDVLMETIIRALDALLNEVTGNNDKYSEAFERLRAVREKRDSMLETQKRDAQSPYFADRLAYVNRAVLFEVFAIVSQL</sequence>
<keyword evidence="2" id="KW-1185">Reference proteome</keyword>
<reference evidence="1 2" key="1">
    <citation type="submission" date="2018-06" db="EMBL/GenBank/DDBJ databases">
        <title>Whole genome sequencing of Candida tropicalis (genome annotated by CSBL at Korea University).</title>
        <authorList>
            <person name="Ahn J."/>
        </authorList>
    </citation>
    <scope>NUCLEOTIDE SEQUENCE [LARGE SCALE GENOMIC DNA]</scope>
    <source>
        <strain evidence="1 2">ATCC 20962</strain>
    </source>
</reference>
<dbReference type="Proteomes" id="UP000253472">
    <property type="component" value="Unassembled WGS sequence"/>
</dbReference>
<evidence type="ECO:0000313" key="2">
    <source>
        <dbReference type="Proteomes" id="UP000253472"/>
    </source>
</evidence>
<dbReference type="OrthoDB" id="4017550at2759"/>
<dbReference type="EMBL" id="QLNQ01000026">
    <property type="protein sequence ID" value="RCK60546.1"/>
    <property type="molecule type" value="Genomic_DNA"/>
</dbReference>
<proteinExistence type="predicted"/>
<protein>
    <submittedName>
        <fullName evidence="1">Uncharacterized protein</fullName>
    </submittedName>
</protein>